<comment type="caution">
    <text evidence="5">The sequence shown here is derived from an EMBL/GenBank/DDBJ whole genome shotgun (WGS) entry which is preliminary data.</text>
</comment>
<dbReference type="InterPro" id="IPR002346">
    <property type="entry name" value="Mopterin_DH_FAD-bd"/>
</dbReference>
<dbReference type="Gene3D" id="3.30.43.10">
    <property type="entry name" value="Uridine Diphospho-n-acetylenolpyruvylglucosamine Reductase, domain 2"/>
    <property type="match status" value="1"/>
</dbReference>
<evidence type="ECO:0000313" key="5">
    <source>
        <dbReference type="EMBL" id="GHD19862.1"/>
    </source>
</evidence>
<dbReference type="SUPFAM" id="SSF56176">
    <property type="entry name" value="FAD-binding/transporter-associated domain-like"/>
    <property type="match status" value="1"/>
</dbReference>
<dbReference type="InterPro" id="IPR016166">
    <property type="entry name" value="FAD-bd_PCMH"/>
</dbReference>
<dbReference type="Gene3D" id="3.30.390.50">
    <property type="entry name" value="CO dehydrogenase flavoprotein, C-terminal domain"/>
    <property type="match status" value="1"/>
</dbReference>
<dbReference type="AlphaFoldDB" id="A0A919CGH3"/>
<name>A0A919CGH3_9ACTN</name>
<dbReference type="SMART" id="SM01092">
    <property type="entry name" value="CO_deh_flav_C"/>
    <property type="match status" value="1"/>
</dbReference>
<dbReference type="Proteomes" id="UP000654947">
    <property type="component" value="Unassembled WGS sequence"/>
</dbReference>
<dbReference type="InterPro" id="IPR016167">
    <property type="entry name" value="FAD-bd_PCMH_sub1"/>
</dbReference>
<proteinExistence type="predicted"/>
<keyword evidence="1" id="KW-0285">Flavoprotein</keyword>
<dbReference type="EMBL" id="BMXL01000004">
    <property type="protein sequence ID" value="GHD19862.1"/>
    <property type="molecule type" value="Genomic_DNA"/>
</dbReference>
<gene>
    <name evidence="5" type="ORF">GCM10007147_11180</name>
</gene>
<dbReference type="PANTHER" id="PTHR42659:SF2">
    <property type="entry name" value="XANTHINE DEHYDROGENASE SUBUNIT C-RELATED"/>
    <property type="match status" value="1"/>
</dbReference>
<dbReference type="InterPro" id="IPR005107">
    <property type="entry name" value="CO_DH_flav_C"/>
</dbReference>
<feature type="domain" description="FAD-binding PCMH-type" evidence="4">
    <location>
        <begin position="1"/>
        <end position="169"/>
    </location>
</feature>
<protein>
    <submittedName>
        <fullName evidence="5">Carbon-monoxide dehydrogenase medium subunit</fullName>
    </submittedName>
</protein>
<keyword evidence="2" id="KW-0274">FAD</keyword>
<evidence type="ECO:0000259" key="4">
    <source>
        <dbReference type="PROSITE" id="PS51387"/>
    </source>
</evidence>
<evidence type="ECO:0000256" key="1">
    <source>
        <dbReference type="ARBA" id="ARBA00022630"/>
    </source>
</evidence>
<dbReference type="SUPFAM" id="SSF55447">
    <property type="entry name" value="CO dehydrogenase flavoprotein C-terminal domain-like"/>
    <property type="match status" value="1"/>
</dbReference>
<dbReference type="Pfam" id="PF00941">
    <property type="entry name" value="FAD_binding_5"/>
    <property type="match status" value="1"/>
</dbReference>
<dbReference type="Gene3D" id="3.30.465.10">
    <property type="match status" value="1"/>
</dbReference>
<dbReference type="Pfam" id="PF03450">
    <property type="entry name" value="CO_deh_flav_C"/>
    <property type="match status" value="1"/>
</dbReference>
<reference evidence="5 6" key="1">
    <citation type="journal article" date="2014" name="Int. J. Syst. Evol. Microbiol.">
        <title>Complete genome sequence of Corynebacterium casei LMG S-19264T (=DSM 44701T), isolated from a smear-ripened cheese.</title>
        <authorList>
            <consortium name="US DOE Joint Genome Institute (JGI-PGF)"/>
            <person name="Walter F."/>
            <person name="Albersmeier A."/>
            <person name="Kalinowski J."/>
            <person name="Ruckert C."/>
        </authorList>
    </citation>
    <scope>NUCLEOTIDE SEQUENCE [LARGE SCALE GENOMIC DNA]</scope>
    <source>
        <strain evidence="5 6">KCTC 19473</strain>
    </source>
</reference>
<dbReference type="InterPro" id="IPR036318">
    <property type="entry name" value="FAD-bd_PCMH-like_sf"/>
</dbReference>
<keyword evidence="3" id="KW-0560">Oxidoreductase</keyword>
<evidence type="ECO:0000313" key="6">
    <source>
        <dbReference type="Proteomes" id="UP000654947"/>
    </source>
</evidence>
<evidence type="ECO:0000256" key="2">
    <source>
        <dbReference type="ARBA" id="ARBA00022827"/>
    </source>
</evidence>
<evidence type="ECO:0000256" key="3">
    <source>
        <dbReference type="ARBA" id="ARBA00023002"/>
    </source>
</evidence>
<dbReference type="InterPro" id="IPR051312">
    <property type="entry name" value="Diverse_Substr_Oxidored"/>
</dbReference>
<dbReference type="InterPro" id="IPR036683">
    <property type="entry name" value="CO_DH_flav_C_dom_sf"/>
</dbReference>
<organism evidence="5 6">
    <name type="scientific">Nocardiopsis kunsanensis</name>
    <dbReference type="NCBI Taxonomy" id="141693"/>
    <lineage>
        <taxon>Bacteria</taxon>
        <taxon>Bacillati</taxon>
        <taxon>Actinomycetota</taxon>
        <taxon>Actinomycetes</taxon>
        <taxon>Streptosporangiales</taxon>
        <taxon>Nocardiopsidaceae</taxon>
        <taxon>Nocardiopsis</taxon>
    </lineage>
</organism>
<sequence>MEFLSPSTLEEALEAKHAHPDGVPIMGGTDVMVELNFDKRRPQTLIDLSRVPELAESGPEQGRIRLGAGVSYTRIVDGLGTSAPALAKASRTVASPQIRNRGTVGGNLGGASPAGDTHPALLATDAVVELASVRGRRTVPAREFYLSLRETACREDELITAVLLPEPTGPQQFAKIGTRNSMVIAVTSFSLALDPHTRTVGTGLGAAAPTPVRAETAEEFLAAEFDWENGSNLSEATVRRFGDLVASAARPIDDQRGSAEYRKHALAVMARRALSWSVTDYRKGATRCA</sequence>
<dbReference type="GO" id="GO:0071949">
    <property type="term" value="F:FAD binding"/>
    <property type="evidence" value="ECO:0007669"/>
    <property type="project" value="InterPro"/>
</dbReference>
<dbReference type="GO" id="GO:0016491">
    <property type="term" value="F:oxidoreductase activity"/>
    <property type="evidence" value="ECO:0007669"/>
    <property type="project" value="UniProtKB-KW"/>
</dbReference>
<dbReference type="InterPro" id="IPR016169">
    <property type="entry name" value="FAD-bd_PCMH_sub2"/>
</dbReference>
<dbReference type="PANTHER" id="PTHR42659">
    <property type="entry name" value="XANTHINE DEHYDROGENASE SUBUNIT C-RELATED"/>
    <property type="match status" value="1"/>
</dbReference>
<accession>A0A919CGH3</accession>
<dbReference type="RefSeq" id="WP_017575680.1">
    <property type="nucleotide sequence ID" value="NZ_BMXL01000004.1"/>
</dbReference>
<dbReference type="PROSITE" id="PS51387">
    <property type="entry name" value="FAD_PCMH"/>
    <property type="match status" value="1"/>
</dbReference>
<keyword evidence="6" id="KW-1185">Reference proteome</keyword>